<name>A0ABV9FDQ5_9BACL</name>
<sequence length="256" mass="28521">MLVHERHNAILHMLHENQSVRVSDLIGKFGVSFETIRRDLESLEKEGFLRRVHGGATLPAFDYRKELPFTVRELKRVKEKAELAQTAAKLVSDGQSLFLDVSTTNTEFAKVLMKNFERLTVLTNSFAISSLLMEKPGFTIIFIGGVVRNSEQCVVGDIAEDFVSRFHADTFFMSISGISLNEGLTDYGIGEIQLKKKMMARSKEIVVLADSSKFGAVSLSPVCGFDEIDRIVTDSHVDPETVRSLAKAGVEVVYSR</sequence>
<evidence type="ECO:0000313" key="6">
    <source>
        <dbReference type="Proteomes" id="UP001596028"/>
    </source>
</evidence>
<comment type="caution">
    <text evidence="5">The sequence shown here is derived from an EMBL/GenBank/DDBJ whole genome shotgun (WGS) entry which is preliminary data.</text>
</comment>
<dbReference type="Gene3D" id="1.10.10.10">
    <property type="entry name" value="Winged helix-like DNA-binding domain superfamily/Winged helix DNA-binding domain"/>
    <property type="match status" value="1"/>
</dbReference>
<evidence type="ECO:0000256" key="3">
    <source>
        <dbReference type="ARBA" id="ARBA00023163"/>
    </source>
</evidence>
<dbReference type="SMART" id="SM01134">
    <property type="entry name" value="DeoRC"/>
    <property type="match status" value="1"/>
</dbReference>
<keyword evidence="2 5" id="KW-0238">DNA-binding</keyword>
<proteinExistence type="predicted"/>
<dbReference type="InterPro" id="IPR001034">
    <property type="entry name" value="DeoR_HTH"/>
</dbReference>
<gene>
    <name evidence="5" type="ORF">ACFO3S_16380</name>
</gene>
<dbReference type="PANTHER" id="PTHR30363">
    <property type="entry name" value="HTH-TYPE TRANSCRIPTIONAL REGULATOR SRLR-RELATED"/>
    <property type="match status" value="1"/>
</dbReference>
<dbReference type="InterPro" id="IPR018356">
    <property type="entry name" value="Tscrpt_reg_HTH_DeoR_CS"/>
</dbReference>
<accession>A0ABV9FDQ5</accession>
<dbReference type="Gene3D" id="3.40.50.1360">
    <property type="match status" value="1"/>
</dbReference>
<reference evidence="6" key="1">
    <citation type="journal article" date="2019" name="Int. J. Syst. Evol. Microbiol.">
        <title>The Global Catalogue of Microorganisms (GCM) 10K type strain sequencing project: providing services to taxonomists for standard genome sequencing and annotation.</title>
        <authorList>
            <consortium name="The Broad Institute Genomics Platform"/>
            <consortium name="The Broad Institute Genome Sequencing Center for Infectious Disease"/>
            <person name="Wu L."/>
            <person name="Ma J."/>
        </authorList>
    </citation>
    <scope>NUCLEOTIDE SEQUENCE [LARGE SCALE GENOMIC DNA]</scope>
    <source>
        <strain evidence="6">CCUG 49571</strain>
    </source>
</reference>
<dbReference type="Proteomes" id="UP001596028">
    <property type="component" value="Unassembled WGS sequence"/>
</dbReference>
<dbReference type="InterPro" id="IPR050313">
    <property type="entry name" value="Carb_Metab_HTH_regulators"/>
</dbReference>
<dbReference type="InterPro" id="IPR037171">
    <property type="entry name" value="NagB/RpiA_transferase-like"/>
</dbReference>
<organism evidence="5 6">
    <name type="scientific">Cohnella hongkongensis</name>
    <dbReference type="NCBI Taxonomy" id="178337"/>
    <lineage>
        <taxon>Bacteria</taxon>
        <taxon>Bacillati</taxon>
        <taxon>Bacillota</taxon>
        <taxon>Bacilli</taxon>
        <taxon>Bacillales</taxon>
        <taxon>Paenibacillaceae</taxon>
        <taxon>Cohnella</taxon>
    </lineage>
</organism>
<keyword evidence="3" id="KW-0804">Transcription</keyword>
<evidence type="ECO:0000259" key="4">
    <source>
        <dbReference type="PROSITE" id="PS51000"/>
    </source>
</evidence>
<dbReference type="Pfam" id="PF00455">
    <property type="entry name" value="DeoRC"/>
    <property type="match status" value="1"/>
</dbReference>
<dbReference type="PRINTS" id="PR00037">
    <property type="entry name" value="HTHLACR"/>
</dbReference>
<dbReference type="PROSITE" id="PS51000">
    <property type="entry name" value="HTH_DEOR_2"/>
    <property type="match status" value="1"/>
</dbReference>
<dbReference type="RefSeq" id="WP_378098382.1">
    <property type="nucleotide sequence ID" value="NZ_JBHSEP010000012.1"/>
</dbReference>
<dbReference type="InterPro" id="IPR014036">
    <property type="entry name" value="DeoR-like_C"/>
</dbReference>
<evidence type="ECO:0000313" key="5">
    <source>
        <dbReference type="EMBL" id="MFC4599832.1"/>
    </source>
</evidence>
<dbReference type="InterPro" id="IPR036388">
    <property type="entry name" value="WH-like_DNA-bd_sf"/>
</dbReference>
<dbReference type="Pfam" id="PF08220">
    <property type="entry name" value="HTH_DeoR"/>
    <property type="match status" value="1"/>
</dbReference>
<feature type="domain" description="HTH deoR-type" evidence="4">
    <location>
        <begin position="3"/>
        <end position="58"/>
    </location>
</feature>
<dbReference type="InterPro" id="IPR036390">
    <property type="entry name" value="WH_DNA-bd_sf"/>
</dbReference>
<dbReference type="SMART" id="SM00420">
    <property type="entry name" value="HTH_DEOR"/>
    <property type="match status" value="1"/>
</dbReference>
<dbReference type="GO" id="GO:0003677">
    <property type="term" value="F:DNA binding"/>
    <property type="evidence" value="ECO:0007669"/>
    <property type="project" value="UniProtKB-KW"/>
</dbReference>
<dbReference type="PANTHER" id="PTHR30363:SF44">
    <property type="entry name" value="AGA OPERON TRANSCRIPTIONAL REPRESSOR-RELATED"/>
    <property type="match status" value="1"/>
</dbReference>
<dbReference type="PROSITE" id="PS00894">
    <property type="entry name" value="HTH_DEOR_1"/>
    <property type="match status" value="1"/>
</dbReference>
<evidence type="ECO:0000256" key="2">
    <source>
        <dbReference type="ARBA" id="ARBA00023125"/>
    </source>
</evidence>
<keyword evidence="6" id="KW-1185">Reference proteome</keyword>
<protein>
    <submittedName>
        <fullName evidence="5">DeoR/GlpR family DNA-binding transcription regulator</fullName>
    </submittedName>
</protein>
<dbReference type="SUPFAM" id="SSF100950">
    <property type="entry name" value="NagB/RpiA/CoA transferase-like"/>
    <property type="match status" value="1"/>
</dbReference>
<dbReference type="SUPFAM" id="SSF46785">
    <property type="entry name" value="Winged helix' DNA-binding domain"/>
    <property type="match status" value="1"/>
</dbReference>
<evidence type="ECO:0000256" key="1">
    <source>
        <dbReference type="ARBA" id="ARBA00023015"/>
    </source>
</evidence>
<dbReference type="EMBL" id="JBHSEP010000012">
    <property type="protein sequence ID" value="MFC4599832.1"/>
    <property type="molecule type" value="Genomic_DNA"/>
</dbReference>
<keyword evidence="1" id="KW-0805">Transcription regulation</keyword>